<sequence>MTSLTLRSLLSLRQPEIAFQQYLYIALLCLYVSIYHFVLLYPCCFLTGKQYSPLFDLPNFPHKPKELWKVRWNKGFCENMEKRILGPMNKVFPRKSAATRGKSGACLSIGVLTLLAFVVPKLVTISKSNSTPSVEDPLFVLVHSAALGLQLGLEKILGKNVLPERFAILASNMFFLWSAPLLVTPFNQVVDMCAPPMMF</sequence>
<dbReference type="EMBL" id="MCFE01000501">
    <property type="protein sequence ID" value="ORX88750.1"/>
    <property type="molecule type" value="Genomic_DNA"/>
</dbReference>
<gene>
    <name evidence="2" type="ORF">K493DRAFT_319225</name>
</gene>
<evidence type="ECO:0000313" key="2">
    <source>
        <dbReference type="EMBL" id="ORX88750.1"/>
    </source>
</evidence>
<keyword evidence="3" id="KW-1185">Reference proteome</keyword>
<organism evidence="2 3">
    <name type="scientific">Basidiobolus meristosporus CBS 931.73</name>
    <dbReference type="NCBI Taxonomy" id="1314790"/>
    <lineage>
        <taxon>Eukaryota</taxon>
        <taxon>Fungi</taxon>
        <taxon>Fungi incertae sedis</taxon>
        <taxon>Zoopagomycota</taxon>
        <taxon>Entomophthoromycotina</taxon>
        <taxon>Basidiobolomycetes</taxon>
        <taxon>Basidiobolales</taxon>
        <taxon>Basidiobolaceae</taxon>
        <taxon>Basidiobolus</taxon>
    </lineage>
</organism>
<accession>A0A1Y1XSP0</accession>
<protein>
    <submittedName>
        <fullName evidence="2">Uncharacterized protein</fullName>
    </submittedName>
</protein>
<keyword evidence="1" id="KW-0472">Membrane</keyword>
<proteinExistence type="predicted"/>
<dbReference type="Proteomes" id="UP000193498">
    <property type="component" value="Unassembled WGS sequence"/>
</dbReference>
<dbReference type="AlphaFoldDB" id="A0A1Y1XSP0"/>
<keyword evidence="1" id="KW-0812">Transmembrane</keyword>
<reference evidence="2 3" key="1">
    <citation type="submission" date="2016-07" db="EMBL/GenBank/DDBJ databases">
        <title>Pervasive Adenine N6-methylation of Active Genes in Fungi.</title>
        <authorList>
            <consortium name="DOE Joint Genome Institute"/>
            <person name="Mondo S.J."/>
            <person name="Dannebaum R.O."/>
            <person name="Kuo R.C."/>
            <person name="Labutti K."/>
            <person name="Haridas S."/>
            <person name="Kuo A."/>
            <person name="Salamov A."/>
            <person name="Ahrendt S.R."/>
            <person name="Lipzen A."/>
            <person name="Sullivan W."/>
            <person name="Andreopoulos W.B."/>
            <person name="Clum A."/>
            <person name="Lindquist E."/>
            <person name="Daum C."/>
            <person name="Ramamoorthy G.K."/>
            <person name="Gryganskyi A."/>
            <person name="Culley D."/>
            <person name="Magnuson J.K."/>
            <person name="James T.Y."/>
            <person name="O'Malley M.A."/>
            <person name="Stajich J.E."/>
            <person name="Spatafora J.W."/>
            <person name="Visel A."/>
            <person name="Grigoriev I.V."/>
        </authorList>
    </citation>
    <scope>NUCLEOTIDE SEQUENCE [LARGE SCALE GENOMIC DNA]</scope>
    <source>
        <strain evidence="2 3">CBS 931.73</strain>
    </source>
</reference>
<name>A0A1Y1XSP0_9FUNG</name>
<feature type="transmembrane region" description="Helical" evidence="1">
    <location>
        <begin position="166"/>
        <end position="186"/>
    </location>
</feature>
<dbReference type="InParanoid" id="A0A1Y1XSP0"/>
<dbReference type="OrthoDB" id="1077582at2759"/>
<feature type="transmembrane region" description="Helical" evidence="1">
    <location>
        <begin position="104"/>
        <end position="125"/>
    </location>
</feature>
<evidence type="ECO:0000256" key="1">
    <source>
        <dbReference type="SAM" id="Phobius"/>
    </source>
</evidence>
<keyword evidence="1" id="KW-1133">Transmembrane helix</keyword>
<feature type="transmembrane region" description="Helical" evidence="1">
    <location>
        <begin position="22"/>
        <end position="41"/>
    </location>
</feature>
<evidence type="ECO:0000313" key="3">
    <source>
        <dbReference type="Proteomes" id="UP000193498"/>
    </source>
</evidence>
<comment type="caution">
    <text evidence="2">The sequence shown here is derived from an EMBL/GenBank/DDBJ whole genome shotgun (WGS) entry which is preliminary data.</text>
</comment>